<dbReference type="PROSITE" id="PS51186">
    <property type="entry name" value="GNAT"/>
    <property type="match status" value="1"/>
</dbReference>
<keyword evidence="5" id="KW-1185">Reference proteome</keyword>
<sequence>MTASSDFQIRPVLPGEHEALGDVSIRSYLEGGLLLGGLDDPYAPNLRDVSLRAASATVLVAVEREGAVGESSGPALLGGVTLAFHGSPMAQLAGPGEAEIRMLAVDPAAQGRGVGSALAKACVAGARADAGTKRVVLCSQQAMTTAHRVYTRLGFERAPDLDWYPLPDVLLWGFRLDL</sequence>
<evidence type="ECO:0000256" key="2">
    <source>
        <dbReference type="ARBA" id="ARBA00023315"/>
    </source>
</evidence>
<keyword evidence="1 4" id="KW-0808">Transferase</keyword>
<feature type="domain" description="N-acetyltransferase" evidence="3">
    <location>
        <begin position="7"/>
        <end position="177"/>
    </location>
</feature>
<accession>A0ABV7Q6U5</accession>
<dbReference type="SUPFAM" id="SSF55729">
    <property type="entry name" value="Acyl-CoA N-acyltransferases (Nat)"/>
    <property type="match status" value="1"/>
</dbReference>
<dbReference type="Gene3D" id="3.40.630.30">
    <property type="match status" value="1"/>
</dbReference>
<dbReference type="Pfam" id="PF00583">
    <property type="entry name" value="Acetyltransf_1"/>
    <property type="match status" value="1"/>
</dbReference>
<dbReference type="RefSeq" id="WP_387980212.1">
    <property type="nucleotide sequence ID" value="NZ_JBHRWO010000021.1"/>
</dbReference>
<dbReference type="PANTHER" id="PTHR43877:SF2">
    <property type="entry name" value="AMINOALKYLPHOSPHONATE N-ACETYLTRANSFERASE-RELATED"/>
    <property type="match status" value="1"/>
</dbReference>
<dbReference type="InterPro" id="IPR050832">
    <property type="entry name" value="Bact_Acetyltransf"/>
</dbReference>
<dbReference type="EMBL" id="JBHRWO010000021">
    <property type="protein sequence ID" value="MFC3495539.1"/>
    <property type="molecule type" value="Genomic_DNA"/>
</dbReference>
<dbReference type="PANTHER" id="PTHR43877">
    <property type="entry name" value="AMINOALKYLPHOSPHONATE N-ACETYLTRANSFERASE-RELATED-RELATED"/>
    <property type="match status" value="1"/>
</dbReference>
<protein>
    <submittedName>
        <fullName evidence="4">GNAT family N-acetyltransferase</fullName>
        <ecNumber evidence="4">2.3.1.-</ecNumber>
    </submittedName>
</protein>
<dbReference type="GO" id="GO:0016746">
    <property type="term" value="F:acyltransferase activity"/>
    <property type="evidence" value="ECO:0007669"/>
    <property type="project" value="UniProtKB-KW"/>
</dbReference>
<dbReference type="Proteomes" id="UP001595712">
    <property type="component" value="Unassembled WGS sequence"/>
</dbReference>
<proteinExistence type="predicted"/>
<name>A0ABV7Q6U5_9ACTN</name>
<evidence type="ECO:0000313" key="4">
    <source>
        <dbReference type="EMBL" id="MFC3495539.1"/>
    </source>
</evidence>
<comment type="caution">
    <text evidence="4">The sequence shown here is derived from an EMBL/GenBank/DDBJ whole genome shotgun (WGS) entry which is preliminary data.</text>
</comment>
<gene>
    <name evidence="4" type="ORF">ACFO8M_23900</name>
</gene>
<organism evidence="4 5">
    <name type="scientific">Glycomyces rhizosphaerae</name>
    <dbReference type="NCBI Taxonomy" id="2054422"/>
    <lineage>
        <taxon>Bacteria</taxon>
        <taxon>Bacillati</taxon>
        <taxon>Actinomycetota</taxon>
        <taxon>Actinomycetes</taxon>
        <taxon>Glycomycetales</taxon>
        <taxon>Glycomycetaceae</taxon>
        <taxon>Glycomyces</taxon>
    </lineage>
</organism>
<evidence type="ECO:0000259" key="3">
    <source>
        <dbReference type="PROSITE" id="PS51186"/>
    </source>
</evidence>
<dbReference type="EC" id="2.3.1.-" evidence="4"/>
<evidence type="ECO:0000313" key="5">
    <source>
        <dbReference type="Proteomes" id="UP001595712"/>
    </source>
</evidence>
<reference evidence="5" key="1">
    <citation type="journal article" date="2019" name="Int. J. Syst. Evol. Microbiol.">
        <title>The Global Catalogue of Microorganisms (GCM) 10K type strain sequencing project: providing services to taxonomists for standard genome sequencing and annotation.</title>
        <authorList>
            <consortium name="The Broad Institute Genomics Platform"/>
            <consortium name="The Broad Institute Genome Sequencing Center for Infectious Disease"/>
            <person name="Wu L."/>
            <person name="Ma J."/>
        </authorList>
    </citation>
    <scope>NUCLEOTIDE SEQUENCE [LARGE SCALE GENOMIC DNA]</scope>
    <source>
        <strain evidence="5">CGMCC 4.7396</strain>
    </source>
</reference>
<keyword evidence="2 4" id="KW-0012">Acyltransferase</keyword>
<dbReference type="CDD" id="cd04301">
    <property type="entry name" value="NAT_SF"/>
    <property type="match status" value="1"/>
</dbReference>
<evidence type="ECO:0000256" key="1">
    <source>
        <dbReference type="ARBA" id="ARBA00022679"/>
    </source>
</evidence>
<dbReference type="InterPro" id="IPR016181">
    <property type="entry name" value="Acyl_CoA_acyltransferase"/>
</dbReference>
<dbReference type="InterPro" id="IPR000182">
    <property type="entry name" value="GNAT_dom"/>
</dbReference>